<reference evidence="2" key="1">
    <citation type="submission" date="2015-07" db="EMBL/GenBank/DDBJ databases">
        <authorList>
            <consortium name="Consortium for Microbial Forensics and Genomics (microFORGE)"/>
            <person name="Knight B.M."/>
            <person name="Roberts D.P."/>
            <person name="Lin D."/>
            <person name="Hari K."/>
            <person name="Fletcher J."/>
            <person name="Melcher U."/>
            <person name="Blagden T."/>
            <person name="Winegar R.A."/>
        </authorList>
    </citation>
    <scope>NUCLEOTIDE SEQUENCE [LARGE SCALE GENOMIC DNA]</scope>
    <source>
        <strain evidence="2">DSM 23493</strain>
    </source>
</reference>
<dbReference type="AlphaFoldDB" id="A0A0K9FHH1"/>
<dbReference type="OrthoDB" id="2983640at2"/>
<dbReference type="RefSeq" id="WP_049662798.1">
    <property type="nucleotide sequence ID" value="NZ_LFXJ01000002.1"/>
</dbReference>
<protein>
    <submittedName>
        <fullName evidence="1">Uncharacterized protein</fullName>
    </submittedName>
</protein>
<accession>A0A0K9FHH1</accession>
<sequence length="71" mass="8082">MFYLHSADLFCAKAKRQQQMFLVAKAKRQLQETPISIGGKINMVIIPFLWVSKRLLNEDKASGGCHGFLKE</sequence>
<dbReference type="GeneID" id="96601639"/>
<dbReference type="PATRIC" id="fig|582475.4.peg.3725"/>
<dbReference type="Proteomes" id="UP000037326">
    <property type="component" value="Unassembled WGS sequence"/>
</dbReference>
<proteinExistence type="predicted"/>
<evidence type="ECO:0000313" key="2">
    <source>
        <dbReference type="Proteomes" id="UP000037326"/>
    </source>
</evidence>
<gene>
    <name evidence="1" type="ORF">ACZ11_00860</name>
</gene>
<comment type="caution">
    <text evidence="1">The sequence shown here is derived from an EMBL/GenBank/DDBJ whole genome shotgun (WGS) entry which is preliminary data.</text>
</comment>
<organism evidence="1 2">
    <name type="scientific">Lysinibacillus xylanilyticus</name>
    <dbReference type="NCBI Taxonomy" id="582475"/>
    <lineage>
        <taxon>Bacteria</taxon>
        <taxon>Bacillati</taxon>
        <taxon>Bacillota</taxon>
        <taxon>Bacilli</taxon>
        <taxon>Bacillales</taxon>
        <taxon>Bacillaceae</taxon>
        <taxon>Lysinibacillus</taxon>
    </lineage>
</organism>
<evidence type="ECO:0000313" key="1">
    <source>
        <dbReference type="EMBL" id="KMY33672.1"/>
    </source>
</evidence>
<name>A0A0K9FHH1_9BACI</name>
<dbReference type="EMBL" id="LFXJ01000002">
    <property type="protein sequence ID" value="KMY33672.1"/>
    <property type="molecule type" value="Genomic_DNA"/>
</dbReference>